<evidence type="ECO:0000313" key="4">
    <source>
        <dbReference type="Proteomes" id="UP001150925"/>
    </source>
</evidence>
<dbReference type="EMBL" id="JANBPY010003999">
    <property type="protein sequence ID" value="KAJ1949498.1"/>
    <property type="molecule type" value="Genomic_DNA"/>
</dbReference>
<feature type="domain" description="Possible tRNA binding" evidence="2">
    <location>
        <begin position="41"/>
        <end position="111"/>
    </location>
</feature>
<comment type="caution">
    <text evidence="3">The sequence shown here is derived from an EMBL/GenBank/DDBJ whole genome shotgun (WGS) entry which is preliminary data.</text>
</comment>
<dbReference type="Proteomes" id="UP001150925">
    <property type="component" value="Unassembled WGS sequence"/>
</dbReference>
<evidence type="ECO:0000256" key="1">
    <source>
        <dbReference type="SAM" id="MobiDB-lite"/>
    </source>
</evidence>
<dbReference type="Pfam" id="PF13725">
    <property type="entry name" value="tRNA_bind_2"/>
    <property type="match status" value="1"/>
</dbReference>
<evidence type="ECO:0000259" key="2">
    <source>
        <dbReference type="Pfam" id="PF13725"/>
    </source>
</evidence>
<dbReference type="AlphaFoldDB" id="A0A9W8AG37"/>
<evidence type="ECO:0000313" key="3">
    <source>
        <dbReference type="EMBL" id="KAJ1949498.1"/>
    </source>
</evidence>
<dbReference type="OrthoDB" id="10067491at2759"/>
<proteinExistence type="predicted"/>
<accession>A0A9W8AG37</accession>
<dbReference type="InterPro" id="IPR027992">
    <property type="entry name" value="tRNA_bind_dom"/>
</dbReference>
<keyword evidence="4" id="KW-1185">Reference proteome</keyword>
<feature type="region of interest" description="Disordered" evidence="1">
    <location>
        <begin position="116"/>
        <end position="168"/>
    </location>
</feature>
<feature type="compositionally biased region" description="Basic and acidic residues" evidence="1">
    <location>
        <begin position="48"/>
        <end position="57"/>
    </location>
</feature>
<protein>
    <submittedName>
        <fullName evidence="3">N-acetyltransferase 10</fullName>
    </submittedName>
</protein>
<feature type="compositionally biased region" description="Basic and acidic residues" evidence="1">
    <location>
        <begin position="138"/>
        <end position="151"/>
    </location>
</feature>
<name>A0A9W8AG37_9FUNG</name>
<sequence length="168" mass="18471">MNEEVDDETVAVAGSTPSLIASASRGKPLDKTEDTATKKRALPTTTHRNLDLDKENEAEWDPVPESLDDDLDQAGKAYLSTFREKQKDMIDSLDLGQYAIAGNTNDWARAEAQIAKDGASSVVSVKNPESTKKRKQKAVMDELIKEGERSVKTPSKKKGRSGKRHSTR</sequence>
<feature type="compositionally biased region" description="Acidic residues" evidence="1">
    <location>
        <begin position="58"/>
        <end position="69"/>
    </location>
</feature>
<organism evidence="3 4">
    <name type="scientific">Dispira parvispora</name>
    <dbReference type="NCBI Taxonomy" id="1520584"/>
    <lineage>
        <taxon>Eukaryota</taxon>
        <taxon>Fungi</taxon>
        <taxon>Fungi incertae sedis</taxon>
        <taxon>Zoopagomycota</taxon>
        <taxon>Kickxellomycotina</taxon>
        <taxon>Dimargaritomycetes</taxon>
        <taxon>Dimargaritales</taxon>
        <taxon>Dimargaritaceae</taxon>
        <taxon>Dispira</taxon>
    </lineage>
</organism>
<gene>
    <name evidence="3" type="primary">NAT10_2</name>
    <name evidence="3" type="ORF">IWQ62_006723</name>
</gene>
<feature type="compositionally biased region" description="Basic and acidic residues" evidence="1">
    <location>
        <begin position="27"/>
        <end position="37"/>
    </location>
</feature>
<reference evidence="3" key="1">
    <citation type="submission" date="2022-07" db="EMBL/GenBank/DDBJ databases">
        <title>Phylogenomic reconstructions and comparative analyses of Kickxellomycotina fungi.</title>
        <authorList>
            <person name="Reynolds N.K."/>
            <person name="Stajich J.E."/>
            <person name="Barry K."/>
            <person name="Grigoriev I.V."/>
            <person name="Crous P."/>
            <person name="Smith M.E."/>
        </authorList>
    </citation>
    <scope>NUCLEOTIDE SEQUENCE</scope>
    <source>
        <strain evidence="3">RSA 1196</strain>
    </source>
</reference>
<feature type="compositionally biased region" description="Basic residues" evidence="1">
    <location>
        <begin position="154"/>
        <end position="168"/>
    </location>
</feature>
<feature type="region of interest" description="Disordered" evidence="1">
    <location>
        <begin position="1"/>
        <end position="69"/>
    </location>
</feature>